<comment type="similarity">
    <text evidence="2">Belongs to the peptidase M10A family.</text>
</comment>
<keyword evidence="9" id="KW-0482">Metalloprotease</keyword>
<dbReference type="Gene3D" id="2.110.10.10">
    <property type="entry name" value="Hemopexin-like domain"/>
    <property type="match status" value="1"/>
</dbReference>
<dbReference type="Gene3D" id="3.40.390.10">
    <property type="entry name" value="Collagenase (Catalytic Domain)"/>
    <property type="match status" value="1"/>
</dbReference>
<keyword evidence="12" id="KW-1133">Transmembrane helix</keyword>
<dbReference type="InterPro" id="IPR036375">
    <property type="entry name" value="Hemopexin-like_dom_sf"/>
</dbReference>
<dbReference type="PANTHER" id="PTHR10201:SF291">
    <property type="entry name" value="MATRIX METALLOPROTEINASE 1, ISOFORM C-RELATED"/>
    <property type="match status" value="1"/>
</dbReference>
<dbReference type="SMART" id="SM00235">
    <property type="entry name" value="ZnMc"/>
    <property type="match status" value="1"/>
</dbReference>
<proteinExistence type="inferred from homology"/>
<evidence type="ECO:0000256" key="6">
    <source>
        <dbReference type="ARBA" id="ARBA00022737"/>
    </source>
</evidence>
<evidence type="ECO:0000256" key="11">
    <source>
        <dbReference type="PROSITE-ProRule" id="PRU01011"/>
    </source>
</evidence>
<evidence type="ECO:0000256" key="5">
    <source>
        <dbReference type="ARBA" id="ARBA00022729"/>
    </source>
</evidence>
<feature type="transmembrane region" description="Helical" evidence="12">
    <location>
        <begin position="6"/>
        <end position="25"/>
    </location>
</feature>
<evidence type="ECO:0000256" key="8">
    <source>
        <dbReference type="ARBA" id="ARBA00022833"/>
    </source>
</evidence>
<dbReference type="PRINTS" id="PR00138">
    <property type="entry name" value="MATRIXIN"/>
</dbReference>
<dbReference type="InterPro" id="IPR024079">
    <property type="entry name" value="MetalloPept_cat_dom_sf"/>
</dbReference>
<evidence type="ECO:0000256" key="3">
    <source>
        <dbReference type="ARBA" id="ARBA00022670"/>
    </source>
</evidence>
<evidence type="ECO:0000313" key="14">
    <source>
        <dbReference type="Proteomes" id="UP000694865"/>
    </source>
</evidence>
<keyword evidence="12" id="KW-0812">Transmembrane</keyword>
<evidence type="ECO:0000256" key="4">
    <source>
        <dbReference type="ARBA" id="ARBA00022723"/>
    </source>
</evidence>
<dbReference type="PROSITE" id="PS51642">
    <property type="entry name" value="HEMOPEXIN_2"/>
    <property type="match status" value="4"/>
</dbReference>
<dbReference type="CDD" id="cd00094">
    <property type="entry name" value="HX"/>
    <property type="match status" value="1"/>
</dbReference>
<keyword evidence="4" id="KW-0479">Metal-binding</keyword>
<dbReference type="SUPFAM" id="SSF47090">
    <property type="entry name" value="PGBD-like"/>
    <property type="match status" value="1"/>
</dbReference>
<keyword evidence="10" id="KW-0865">Zymogen</keyword>
<protein>
    <submittedName>
        <fullName evidence="15">Matrix metalloproteinase-14-like</fullName>
    </submittedName>
</protein>
<gene>
    <name evidence="15" type="primary">LOC100377895</name>
</gene>
<dbReference type="InterPro" id="IPR018487">
    <property type="entry name" value="Hemopexin-like_repeat"/>
</dbReference>
<feature type="domain" description="Peptidase metallopeptidase" evidence="13">
    <location>
        <begin position="120"/>
        <end position="287"/>
    </location>
</feature>
<dbReference type="InterPro" id="IPR000585">
    <property type="entry name" value="Hemopexin-like_dom"/>
</dbReference>
<keyword evidence="8" id="KW-0862">Zinc</keyword>
<keyword evidence="5" id="KW-0732">Signal</keyword>
<dbReference type="InterPro" id="IPR033739">
    <property type="entry name" value="M10A_MMP"/>
</dbReference>
<evidence type="ECO:0000313" key="15">
    <source>
        <dbReference type="RefSeq" id="XP_002741045.1"/>
    </source>
</evidence>
<evidence type="ECO:0000256" key="1">
    <source>
        <dbReference type="ARBA" id="ARBA00001947"/>
    </source>
</evidence>
<dbReference type="SMART" id="SM00120">
    <property type="entry name" value="HX"/>
    <property type="match status" value="4"/>
</dbReference>
<dbReference type="Pfam" id="PF00413">
    <property type="entry name" value="Peptidase_M10"/>
    <property type="match status" value="1"/>
</dbReference>
<dbReference type="Proteomes" id="UP000694865">
    <property type="component" value="Unplaced"/>
</dbReference>
<dbReference type="InterPro" id="IPR001818">
    <property type="entry name" value="Pept_M10_metallopeptidase"/>
</dbReference>
<dbReference type="InterPro" id="IPR021158">
    <property type="entry name" value="Pept_M10A_Zn_BS"/>
</dbReference>
<dbReference type="InterPro" id="IPR036365">
    <property type="entry name" value="PGBD-like_sf"/>
</dbReference>
<dbReference type="PIRSF" id="PIRSF001191">
    <property type="entry name" value="Peptidase_M10A_matrix"/>
    <property type="match status" value="1"/>
</dbReference>
<dbReference type="PROSITE" id="PS00546">
    <property type="entry name" value="CYSTEINE_SWITCH"/>
    <property type="match status" value="1"/>
</dbReference>
<dbReference type="RefSeq" id="XP_002741045.1">
    <property type="nucleotide sequence ID" value="XM_002740999.2"/>
</dbReference>
<feature type="repeat" description="Hemopexin" evidence="11">
    <location>
        <begin position="460"/>
        <end position="507"/>
    </location>
</feature>
<dbReference type="InterPro" id="IPR002477">
    <property type="entry name" value="Peptidoglycan-bd-like"/>
</dbReference>
<dbReference type="CDD" id="cd04278">
    <property type="entry name" value="ZnMc_MMP"/>
    <property type="match status" value="1"/>
</dbReference>
<keyword evidence="14" id="KW-1185">Reference proteome</keyword>
<keyword evidence="3" id="KW-0645">Protease</keyword>
<evidence type="ECO:0000256" key="9">
    <source>
        <dbReference type="ARBA" id="ARBA00023049"/>
    </source>
</evidence>
<comment type="cofactor">
    <cofactor evidence="1">
        <name>Zn(2+)</name>
        <dbReference type="ChEBI" id="CHEBI:29105"/>
    </cofactor>
</comment>
<accession>A0ABM0GZT4</accession>
<keyword evidence="12" id="KW-0472">Membrane</keyword>
<feature type="repeat" description="Hemopexin" evidence="11">
    <location>
        <begin position="313"/>
        <end position="358"/>
    </location>
</feature>
<dbReference type="SUPFAM" id="SSF50923">
    <property type="entry name" value="Hemopexin-like domain"/>
    <property type="match status" value="1"/>
</dbReference>
<dbReference type="InterPro" id="IPR021190">
    <property type="entry name" value="Pept_M10A"/>
</dbReference>
<evidence type="ECO:0000256" key="10">
    <source>
        <dbReference type="ARBA" id="ARBA00023145"/>
    </source>
</evidence>
<dbReference type="PANTHER" id="PTHR10201">
    <property type="entry name" value="MATRIX METALLOPROTEINASE"/>
    <property type="match status" value="1"/>
</dbReference>
<dbReference type="SUPFAM" id="SSF55486">
    <property type="entry name" value="Metalloproteases ('zincins'), catalytic domain"/>
    <property type="match status" value="1"/>
</dbReference>
<evidence type="ECO:0000256" key="12">
    <source>
        <dbReference type="SAM" id="Phobius"/>
    </source>
</evidence>
<name>A0ABM0GZT4_SACKO</name>
<sequence length="509" mass="58162">METPCWSWSVILAILFTVFISGFGFPTEIPPAPMQSISDIRDIGSAMEFLDHYGYLNTHLNGLMGEDTIRASIREFQRFSHLTETGAMDEATVEMMNSPRCGLPDVDSTTSGGRQKRYYAHSQWDKTDLTYDIIQYTPDLPQSKVDSEIAKAFKLWSDVTALTFSRVHGDDTADIKISFPAPFIPHEDGYWKTTFDGPGKVLAHAFFPSNYGDIKGDAHFDDGENWTADTYEGTNLWLVAAHEFGHSLGLAHSDVIGSLMYPYYSGYKPNFQLTSDDIAGMQSLYGAKVPEPDITTTAPKPDPNLNPGPRLCPDNVDAITATKDGHTYAFQGDYFWRLQDKNVEQGYPKRISDYWSGLDGDFDAVFTSSNPWFWGSKGLTGKTWFFKDSRVWRFQNMVMDPGYPRLINDEFRGLPTHIDAVFEYYGNGQTYFFKDGYFYMLNWRMEVVGPFYMTTWRGIPDNIDAVYQESDQYVYFFKDNLYYKFEHDIFQTLAGYPRSSSADWFLCNV</sequence>
<evidence type="ECO:0000256" key="7">
    <source>
        <dbReference type="ARBA" id="ARBA00022801"/>
    </source>
</evidence>
<dbReference type="InterPro" id="IPR006026">
    <property type="entry name" value="Peptidase_Metallo"/>
</dbReference>
<dbReference type="Pfam" id="PF01471">
    <property type="entry name" value="PG_binding_1"/>
    <property type="match status" value="1"/>
</dbReference>
<feature type="repeat" description="Hemopexin" evidence="11">
    <location>
        <begin position="415"/>
        <end position="459"/>
    </location>
</feature>
<reference evidence="15" key="1">
    <citation type="submission" date="2025-08" db="UniProtKB">
        <authorList>
            <consortium name="RefSeq"/>
        </authorList>
    </citation>
    <scope>IDENTIFICATION</scope>
    <source>
        <tissue evidence="15">Testes</tissue>
    </source>
</reference>
<feature type="repeat" description="Hemopexin" evidence="11">
    <location>
        <begin position="359"/>
        <end position="414"/>
    </location>
</feature>
<evidence type="ECO:0000256" key="2">
    <source>
        <dbReference type="ARBA" id="ARBA00010370"/>
    </source>
</evidence>
<dbReference type="GeneID" id="100377895"/>
<keyword evidence="7" id="KW-0378">Hydrolase</keyword>
<keyword evidence="6" id="KW-0677">Repeat</keyword>
<evidence type="ECO:0000259" key="13">
    <source>
        <dbReference type="SMART" id="SM00235"/>
    </source>
</evidence>
<dbReference type="Pfam" id="PF00045">
    <property type="entry name" value="Hemopexin"/>
    <property type="match status" value="4"/>
</dbReference>
<organism evidence="14 15">
    <name type="scientific">Saccoglossus kowalevskii</name>
    <name type="common">Acorn worm</name>
    <dbReference type="NCBI Taxonomy" id="10224"/>
    <lineage>
        <taxon>Eukaryota</taxon>
        <taxon>Metazoa</taxon>
        <taxon>Hemichordata</taxon>
        <taxon>Enteropneusta</taxon>
        <taxon>Harrimaniidae</taxon>
        <taxon>Saccoglossus</taxon>
    </lineage>
</organism>